<evidence type="ECO:0000313" key="3">
    <source>
        <dbReference type="Proteomes" id="UP000036932"/>
    </source>
</evidence>
<name>A0A0M1P759_9BACL</name>
<sequence length="164" mass="19115">MIVTSRCKLMKMVSGDFYDVVQIYKDPQVRRYLGGTVNDELLLKNKFEEILSKSKIPRVYFWCVRLIENGQFIGVVSLDQYHDGTNIELSYEFLPQHWGNGYATEVVRRMIHYSFTEIDLPKLVSETQTANASSCKLLERVGMRLENRLMRFGAEQAVYSIERT</sequence>
<dbReference type="PATRIC" id="fig|1705565.3.peg.5077"/>
<gene>
    <name evidence="2" type="ORF">AM231_15105</name>
</gene>
<evidence type="ECO:0000313" key="2">
    <source>
        <dbReference type="EMBL" id="KOR90321.1"/>
    </source>
</evidence>
<dbReference type="Gene3D" id="3.40.630.30">
    <property type="match status" value="1"/>
</dbReference>
<dbReference type="AlphaFoldDB" id="A0A0M1P759"/>
<dbReference type="InterPro" id="IPR051531">
    <property type="entry name" value="N-acetyltransferase"/>
</dbReference>
<dbReference type="EMBL" id="LIUT01000001">
    <property type="protein sequence ID" value="KOR90321.1"/>
    <property type="molecule type" value="Genomic_DNA"/>
</dbReference>
<evidence type="ECO:0000259" key="1">
    <source>
        <dbReference type="PROSITE" id="PS51186"/>
    </source>
</evidence>
<dbReference type="InterPro" id="IPR000182">
    <property type="entry name" value="GNAT_dom"/>
</dbReference>
<dbReference type="Pfam" id="PF13302">
    <property type="entry name" value="Acetyltransf_3"/>
    <property type="match status" value="1"/>
</dbReference>
<dbReference type="RefSeq" id="WP_054403263.1">
    <property type="nucleotide sequence ID" value="NZ_LIUT01000001.1"/>
</dbReference>
<dbReference type="PANTHER" id="PTHR43792:SF1">
    <property type="entry name" value="N-ACETYLTRANSFERASE DOMAIN-CONTAINING PROTEIN"/>
    <property type="match status" value="1"/>
</dbReference>
<organism evidence="2 3">
    <name type="scientific">Paenibacillus solani</name>
    <dbReference type="NCBI Taxonomy" id="1705565"/>
    <lineage>
        <taxon>Bacteria</taxon>
        <taxon>Bacillati</taxon>
        <taxon>Bacillota</taxon>
        <taxon>Bacilli</taxon>
        <taxon>Bacillales</taxon>
        <taxon>Paenibacillaceae</taxon>
        <taxon>Paenibacillus</taxon>
    </lineage>
</organism>
<keyword evidence="3" id="KW-1185">Reference proteome</keyword>
<dbReference type="PROSITE" id="PS51186">
    <property type="entry name" value="GNAT"/>
    <property type="match status" value="1"/>
</dbReference>
<proteinExistence type="predicted"/>
<dbReference type="InterPro" id="IPR016181">
    <property type="entry name" value="Acyl_CoA_acyltransferase"/>
</dbReference>
<dbReference type="PANTHER" id="PTHR43792">
    <property type="entry name" value="GNAT FAMILY, PUTATIVE (AFU_ORTHOLOGUE AFUA_3G00765)-RELATED-RELATED"/>
    <property type="match status" value="1"/>
</dbReference>
<dbReference type="Proteomes" id="UP000036932">
    <property type="component" value="Unassembled WGS sequence"/>
</dbReference>
<dbReference type="OrthoDB" id="9798081at2"/>
<dbReference type="SUPFAM" id="SSF55729">
    <property type="entry name" value="Acyl-CoA N-acyltransferases (Nat)"/>
    <property type="match status" value="1"/>
</dbReference>
<feature type="domain" description="N-acetyltransferase" evidence="1">
    <location>
        <begin position="7"/>
        <end position="164"/>
    </location>
</feature>
<comment type="caution">
    <text evidence="2">The sequence shown here is derived from an EMBL/GenBank/DDBJ whole genome shotgun (WGS) entry which is preliminary data.</text>
</comment>
<dbReference type="GO" id="GO:0016747">
    <property type="term" value="F:acyltransferase activity, transferring groups other than amino-acyl groups"/>
    <property type="evidence" value="ECO:0007669"/>
    <property type="project" value="InterPro"/>
</dbReference>
<reference evidence="3" key="1">
    <citation type="submission" date="2015-08" db="EMBL/GenBank/DDBJ databases">
        <title>Genome sequencing project for genomic taxonomy and phylogenomics of Bacillus-like bacteria.</title>
        <authorList>
            <person name="Liu B."/>
            <person name="Wang J."/>
            <person name="Zhu Y."/>
            <person name="Liu G."/>
            <person name="Chen Q."/>
            <person name="Chen Z."/>
            <person name="Lan J."/>
            <person name="Che J."/>
            <person name="Ge C."/>
            <person name="Shi H."/>
            <person name="Pan Z."/>
            <person name="Liu X."/>
        </authorList>
    </citation>
    <scope>NUCLEOTIDE SEQUENCE [LARGE SCALE GENOMIC DNA]</scope>
    <source>
        <strain evidence="3">FJAT-22460</strain>
    </source>
</reference>
<accession>A0A0M1P759</accession>
<protein>
    <recommendedName>
        <fullName evidence="1">N-acetyltransferase domain-containing protein</fullName>
    </recommendedName>
</protein>